<keyword evidence="3" id="KW-0378">Hydrolase</keyword>
<feature type="domain" description="Outer membrane protein beta-barrel" evidence="2">
    <location>
        <begin position="460"/>
        <end position="769"/>
    </location>
</feature>
<dbReference type="OrthoDB" id="606930at2"/>
<dbReference type="RefSeq" id="WP_106604443.1">
    <property type="nucleotide sequence ID" value="NZ_PYGK01000012.1"/>
</dbReference>
<name>A0A2P8FVS8_9BACT</name>
<dbReference type="EMBL" id="PYGK01000012">
    <property type="protein sequence ID" value="PSL25816.1"/>
    <property type="molecule type" value="Genomic_DNA"/>
</dbReference>
<feature type="signal peptide" evidence="1">
    <location>
        <begin position="1"/>
        <end position="20"/>
    </location>
</feature>
<dbReference type="Pfam" id="PF13620">
    <property type="entry name" value="CarboxypepD_reg"/>
    <property type="match status" value="1"/>
</dbReference>
<evidence type="ECO:0000259" key="2">
    <source>
        <dbReference type="Pfam" id="PF14905"/>
    </source>
</evidence>
<reference evidence="3 4" key="1">
    <citation type="submission" date="2018-03" db="EMBL/GenBank/DDBJ databases">
        <title>Genomic Encyclopedia of Archaeal and Bacterial Type Strains, Phase II (KMG-II): from individual species to whole genera.</title>
        <authorList>
            <person name="Goeker M."/>
        </authorList>
    </citation>
    <scope>NUCLEOTIDE SEQUENCE [LARGE SCALE GENOMIC DNA]</scope>
    <source>
        <strain evidence="3 4">DSM 18107</strain>
    </source>
</reference>
<evidence type="ECO:0000313" key="3">
    <source>
        <dbReference type="EMBL" id="PSL25816.1"/>
    </source>
</evidence>
<dbReference type="GO" id="GO:0004180">
    <property type="term" value="F:carboxypeptidase activity"/>
    <property type="evidence" value="ECO:0007669"/>
    <property type="project" value="UniProtKB-KW"/>
</dbReference>
<keyword evidence="3" id="KW-0121">Carboxypeptidase</keyword>
<sequence>MQKNYLLLLIACCFTFAAYGQRNGSIKGTVSDTISEQPVASATITLFRKADSSLVSFTMTDNKGAFRLTDIPNGNYRLLITHIKYHNAILPVNINASNPHISLNNILLHDLSRTLSEVEVNAEAPPVTLLGDTVQYNAGSFKTPPNASVEQLLKKMPGIQVDKDGIVKAQGQKVNRVLVDGKEFFGTDPKVATKNLPADAIDKVQVYDRLSDAAQLTGFDDGNSEKTINLKLKQDKRKGMFGKANAGGGTNDRYEGRFNINSFKGARQLSVIGLGNNTNAEGFSFMDLMNFSGELDRMRQGGGNASFAINADNPVSALTGTGSNNGIKTIWGGGINYNNIIGNKTDLTGSYFYNRYNPYRESSVQRQYFLPDSSYFYNQYSTSDNLNNSHRVNLGADIAIDSFHSLKISSSAGYQEARNKSHSTYETLWGDKQPANQGFSDNSSAGHGTNFRNDILFRKRFPLQGRTFSLGLQTSLNNSENKGSLFSANHFYNHGASQPDYDSINQINNTQSDLKSYALRAVYTEPLFKRSLLELSLSRSNTSSSSDKTTYDYNSQTGKFDRLNEDLTNNFENTYGYTNAGIRFRTKQNKFSLAAGLNWQYATLEGNIIAGIKDSVIRKTFTNILPSLRFKYDFTRYRHLGINYAALTNQPSVSQLQPVPDISDPLNIRDGNPYLKQEFTHAVQLNYMSVDPFRNKNLFAFFNLQETQNKIVDAHMVDSSGVKHTMPVNVNGAYNMTGSINWGFPLRALKGTINFNNNMGYSKTEQFINTVSNTIRTFTLGPAMRMDLSPTDKLDISFNAGFNYYNTVYSLQSALNTNYFSQQYEGEVYWQLPANFQLSTNFTYTLNSHRAAGFNTNIPLWNASFSRQFPRFNRGELKLSVNDLLNRNIGVNRSSNQNYIEDSRTKTLQRFFLLSFTYNLTKTSTARTARDGILMMRR</sequence>
<dbReference type="Pfam" id="PF14905">
    <property type="entry name" value="OMP_b-brl_3"/>
    <property type="match status" value="1"/>
</dbReference>
<dbReference type="SUPFAM" id="SSF49464">
    <property type="entry name" value="Carboxypeptidase regulatory domain-like"/>
    <property type="match status" value="1"/>
</dbReference>
<dbReference type="AlphaFoldDB" id="A0A2P8FVS8"/>
<evidence type="ECO:0000313" key="4">
    <source>
        <dbReference type="Proteomes" id="UP000240978"/>
    </source>
</evidence>
<dbReference type="InterPro" id="IPR008969">
    <property type="entry name" value="CarboxyPept-like_regulatory"/>
</dbReference>
<dbReference type="InterPro" id="IPR041700">
    <property type="entry name" value="OMP_b-brl_3"/>
</dbReference>
<accession>A0A2P8FVS8</accession>
<gene>
    <name evidence="3" type="ORF">CLV42_11221</name>
</gene>
<feature type="chain" id="PRO_5015197653" evidence="1">
    <location>
        <begin position="21"/>
        <end position="938"/>
    </location>
</feature>
<keyword evidence="1" id="KW-0732">Signal</keyword>
<organism evidence="3 4">
    <name type="scientific">Chitinophaga ginsengisoli</name>
    <dbReference type="NCBI Taxonomy" id="363837"/>
    <lineage>
        <taxon>Bacteria</taxon>
        <taxon>Pseudomonadati</taxon>
        <taxon>Bacteroidota</taxon>
        <taxon>Chitinophagia</taxon>
        <taxon>Chitinophagales</taxon>
        <taxon>Chitinophagaceae</taxon>
        <taxon>Chitinophaga</taxon>
    </lineage>
</organism>
<keyword evidence="3" id="KW-0645">Protease</keyword>
<dbReference type="SUPFAM" id="SSF56935">
    <property type="entry name" value="Porins"/>
    <property type="match status" value="1"/>
</dbReference>
<keyword evidence="4" id="KW-1185">Reference proteome</keyword>
<dbReference type="Proteomes" id="UP000240978">
    <property type="component" value="Unassembled WGS sequence"/>
</dbReference>
<dbReference type="Gene3D" id="2.60.40.1120">
    <property type="entry name" value="Carboxypeptidase-like, regulatory domain"/>
    <property type="match status" value="1"/>
</dbReference>
<comment type="caution">
    <text evidence="3">The sequence shown here is derived from an EMBL/GenBank/DDBJ whole genome shotgun (WGS) entry which is preliminary data.</text>
</comment>
<protein>
    <submittedName>
        <fullName evidence="3">Carboxypeptidase family protein</fullName>
    </submittedName>
</protein>
<proteinExistence type="predicted"/>
<evidence type="ECO:0000256" key="1">
    <source>
        <dbReference type="SAM" id="SignalP"/>
    </source>
</evidence>